<dbReference type="EMBL" id="CP029556">
    <property type="protein sequence ID" value="AXA83685.1"/>
    <property type="molecule type" value="Genomic_DNA"/>
</dbReference>
<dbReference type="AlphaFoldDB" id="A0A344J3S5"/>
<evidence type="ECO:0000313" key="1">
    <source>
        <dbReference type="EMBL" id="AXA83685.1"/>
    </source>
</evidence>
<name>A0A344J3S5_9GAMM</name>
<gene>
    <name evidence="1" type="ORF">DCD74_02355</name>
</gene>
<protein>
    <submittedName>
        <fullName evidence="1">Uncharacterized protein</fullName>
    </submittedName>
</protein>
<accession>A0A344J3S5</accession>
<dbReference type="RefSeq" id="WP_112925901.1">
    <property type="nucleotide sequence ID" value="NZ_CP029556.1"/>
</dbReference>
<proteinExistence type="predicted"/>
<dbReference type="KEGG" id="lue:DCD74_02355"/>
<sequence>MTIRNNDAARAAFELALIALDKLLAMRAGKVLAVYYGGQKPVIEIEKPPRFVTGALIRRMAINNDLAATYAAPFHGVQLQWTIVTPIAREVGHA</sequence>
<organism evidence="1 2">
    <name type="scientific">Solilutibacter oculi</name>
    <dbReference type="NCBI Taxonomy" id="2698682"/>
    <lineage>
        <taxon>Bacteria</taxon>
        <taxon>Pseudomonadati</taxon>
        <taxon>Pseudomonadota</taxon>
        <taxon>Gammaproteobacteria</taxon>
        <taxon>Lysobacterales</taxon>
        <taxon>Lysobacteraceae</taxon>
        <taxon>Solilutibacter</taxon>
    </lineage>
</organism>
<reference evidence="2" key="1">
    <citation type="submission" date="2018-05" db="EMBL/GenBank/DDBJ databases">
        <title>Luteimonas pekinense sp. nov., isolated from human Meibomian gland secretions, Beijing, China.</title>
        <authorList>
            <person name="Wen T."/>
            <person name="Bai H."/>
            <person name="Lv H."/>
        </authorList>
    </citation>
    <scope>NUCLEOTIDE SEQUENCE [LARGE SCALE GENOMIC DNA]</scope>
    <source>
        <strain evidence="2">83-4</strain>
    </source>
</reference>
<dbReference type="Proteomes" id="UP000251842">
    <property type="component" value="Chromosome"/>
</dbReference>
<keyword evidence="2" id="KW-1185">Reference proteome</keyword>
<evidence type="ECO:0000313" key="2">
    <source>
        <dbReference type="Proteomes" id="UP000251842"/>
    </source>
</evidence>
<dbReference type="OrthoDB" id="9972917at2"/>